<evidence type="ECO:0000256" key="1">
    <source>
        <dbReference type="SAM" id="MobiDB-lite"/>
    </source>
</evidence>
<feature type="region of interest" description="Disordered" evidence="1">
    <location>
        <begin position="19"/>
        <end position="40"/>
    </location>
</feature>
<accession>A0A392SKY3</accession>
<organism evidence="2 3">
    <name type="scientific">Trifolium medium</name>
    <dbReference type="NCBI Taxonomy" id="97028"/>
    <lineage>
        <taxon>Eukaryota</taxon>
        <taxon>Viridiplantae</taxon>
        <taxon>Streptophyta</taxon>
        <taxon>Embryophyta</taxon>
        <taxon>Tracheophyta</taxon>
        <taxon>Spermatophyta</taxon>
        <taxon>Magnoliopsida</taxon>
        <taxon>eudicotyledons</taxon>
        <taxon>Gunneridae</taxon>
        <taxon>Pentapetalae</taxon>
        <taxon>rosids</taxon>
        <taxon>fabids</taxon>
        <taxon>Fabales</taxon>
        <taxon>Fabaceae</taxon>
        <taxon>Papilionoideae</taxon>
        <taxon>50 kb inversion clade</taxon>
        <taxon>NPAAA clade</taxon>
        <taxon>Hologalegina</taxon>
        <taxon>IRL clade</taxon>
        <taxon>Trifolieae</taxon>
        <taxon>Trifolium</taxon>
    </lineage>
</organism>
<evidence type="ECO:0000313" key="2">
    <source>
        <dbReference type="EMBL" id="MCI48864.1"/>
    </source>
</evidence>
<dbReference type="EMBL" id="LXQA010392529">
    <property type="protein sequence ID" value="MCI48864.1"/>
    <property type="molecule type" value="Genomic_DNA"/>
</dbReference>
<protein>
    <submittedName>
        <fullName evidence="2">Uncharacterized protein</fullName>
    </submittedName>
</protein>
<feature type="non-terminal residue" evidence="2">
    <location>
        <position position="1"/>
    </location>
</feature>
<evidence type="ECO:0000313" key="3">
    <source>
        <dbReference type="Proteomes" id="UP000265520"/>
    </source>
</evidence>
<name>A0A392SKY3_9FABA</name>
<proteinExistence type="predicted"/>
<sequence length="40" mass="4577">IDVLHDVWDNCVYCQMSQTSGSTTGWQDQRNSTEVNTENN</sequence>
<comment type="caution">
    <text evidence="2">The sequence shown here is derived from an EMBL/GenBank/DDBJ whole genome shotgun (WGS) entry which is preliminary data.</text>
</comment>
<keyword evidence="3" id="KW-1185">Reference proteome</keyword>
<dbReference type="Proteomes" id="UP000265520">
    <property type="component" value="Unassembled WGS sequence"/>
</dbReference>
<dbReference type="AlphaFoldDB" id="A0A392SKY3"/>
<reference evidence="2 3" key="1">
    <citation type="journal article" date="2018" name="Front. Plant Sci.">
        <title>Red Clover (Trifolium pratense) and Zigzag Clover (T. medium) - A Picture of Genomic Similarities and Differences.</title>
        <authorList>
            <person name="Dluhosova J."/>
            <person name="Istvanek J."/>
            <person name="Nedelnik J."/>
            <person name="Repkova J."/>
        </authorList>
    </citation>
    <scope>NUCLEOTIDE SEQUENCE [LARGE SCALE GENOMIC DNA]</scope>
    <source>
        <strain evidence="3">cv. 10/8</strain>
        <tissue evidence="2">Leaf</tissue>
    </source>
</reference>